<dbReference type="GO" id="GO:0006313">
    <property type="term" value="P:DNA transposition"/>
    <property type="evidence" value="ECO:0007669"/>
    <property type="project" value="UniProtKB-UniRule"/>
</dbReference>
<keyword evidence="5 10" id="KW-0159">Chromosome partition</keyword>
<feature type="active site" description="O-(3'-phospho-DNA)-tyrosine intermediate" evidence="10">
    <location>
        <position position="300"/>
    </location>
</feature>
<dbReference type="Pfam" id="PF00589">
    <property type="entry name" value="Phage_integrase"/>
    <property type="match status" value="1"/>
</dbReference>
<dbReference type="GO" id="GO:0051301">
    <property type="term" value="P:cell division"/>
    <property type="evidence" value="ECO:0007669"/>
    <property type="project" value="UniProtKB-UniRule"/>
</dbReference>
<dbReference type="RefSeq" id="WP_108621985.1">
    <property type="nucleotide sequence ID" value="NZ_CP028901.1"/>
</dbReference>
<evidence type="ECO:0000256" key="6">
    <source>
        <dbReference type="ARBA" id="ARBA00022908"/>
    </source>
</evidence>
<evidence type="ECO:0000313" key="15">
    <source>
        <dbReference type="Proteomes" id="UP000244571"/>
    </source>
</evidence>
<feature type="domain" description="Tyr recombinase" evidence="12">
    <location>
        <begin position="113"/>
        <end position="313"/>
    </location>
</feature>
<dbReference type="PROSITE" id="PS51900">
    <property type="entry name" value="CB"/>
    <property type="match status" value="1"/>
</dbReference>
<feature type="active site" evidence="10">
    <location>
        <position position="268"/>
    </location>
</feature>
<keyword evidence="15" id="KW-1185">Reference proteome</keyword>
<protein>
    <recommendedName>
        <fullName evidence="10 11">Tyrosine recombinase XerC</fullName>
    </recommendedName>
</protein>
<proteinExistence type="inferred from homology"/>
<comment type="subcellular location">
    <subcellularLocation>
        <location evidence="1 10">Cytoplasm</location>
    </subcellularLocation>
</comment>
<comment type="subunit">
    <text evidence="10">Forms a cyclic heterotetrameric complex composed of two molecules of XerC and two molecules of XerD.</text>
</comment>
<gene>
    <name evidence="10 14" type="primary">xerC</name>
    <name evidence="14" type="ORF">DBV39_13560</name>
</gene>
<feature type="active site" evidence="10">
    <location>
        <position position="291"/>
    </location>
</feature>
<feature type="active site" evidence="10">
    <location>
        <position position="156"/>
    </location>
</feature>
<dbReference type="GO" id="GO:0003677">
    <property type="term" value="F:DNA binding"/>
    <property type="evidence" value="ECO:0007669"/>
    <property type="project" value="UniProtKB-UniRule"/>
</dbReference>
<dbReference type="GO" id="GO:0009037">
    <property type="term" value="F:tyrosine-based site-specific recombinase activity"/>
    <property type="evidence" value="ECO:0007669"/>
    <property type="project" value="UniProtKB-UniRule"/>
</dbReference>
<reference evidence="14 15" key="1">
    <citation type="submission" date="2018-04" db="EMBL/GenBank/DDBJ databases">
        <title>Bordetella sp. HZ20 isolated from seawater.</title>
        <authorList>
            <person name="Sun C."/>
        </authorList>
    </citation>
    <scope>NUCLEOTIDE SEQUENCE [LARGE SCALE GENOMIC DNA]</scope>
    <source>
        <strain evidence="14 15">HZ20</strain>
    </source>
</reference>
<evidence type="ECO:0000256" key="11">
    <source>
        <dbReference type="NCBIfam" id="TIGR02224"/>
    </source>
</evidence>
<dbReference type="PANTHER" id="PTHR30349">
    <property type="entry name" value="PHAGE INTEGRASE-RELATED"/>
    <property type="match status" value="1"/>
</dbReference>
<keyword evidence="7 10" id="KW-0238">DNA-binding</keyword>
<dbReference type="InterPro" id="IPR002104">
    <property type="entry name" value="Integrase_catalytic"/>
</dbReference>
<dbReference type="AlphaFoldDB" id="A0A2R4XLG2"/>
<evidence type="ECO:0000256" key="4">
    <source>
        <dbReference type="ARBA" id="ARBA00022618"/>
    </source>
</evidence>
<dbReference type="KEGG" id="boz:DBV39_13560"/>
<dbReference type="InterPro" id="IPR044068">
    <property type="entry name" value="CB"/>
</dbReference>
<keyword evidence="8 10" id="KW-0233">DNA recombination</keyword>
<evidence type="ECO:0000256" key="1">
    <source>
        <dbReference type="ARBA" id="ARBA00004496"/>
    </source>
</evidence>
<dbReference type="InterPro" id="IPR023009">
    <property type="entry name" value="Tyrosine_recombinase_XerC/XerD"/>
</dbReference>
<dbReference type="CDD" id="cd00798">
    <property type="entry name" value="INT_XerDC_C"/>
    <property type="match status" value="1"/>
</dbReference>
<feature type="active site" evidence="10">
    <location>
        <position position="265"/>
    </location>
</feature>
<dbReference type="GO" id="GO:0007059">
    <property type="term" value="P:chromosome segregation"/>
    <property type="evidence" value="ECO:0007669"/>
    <property type="project" value="UniProtKB-UniRule"/>
</dbReference>
<dbReference type="PANTHER" id="PTHR30349:SF81">
    <property type="entry name" value="TYROSINE RECOMBINASE XERC"/>
    <property type="match status" value="1"/>
</dbReference>
<evidence type="ECO:0000256" key="7">
    <source>
        <dbReference type="ARBA" id="ARBA00023125"/>
    </source>
</evidence>
<dbReference type="PROSITE" id="PS51898">
    <property type="entry name" value="TYR_RECOMBINASE"/>
    <property type="match status" value="1"/>
</dbReference>
<accession>A0A2R4XLG2</accession>
<comment type="function">
    <text evidence="10">Site-specific tyrosine recombinase, which acts by catalyzing the cutting and rejoining of the recombining DNA molecules. The XerC-XerD complex is essential to convert dimers of the bacterial chromosome into monomers to permit their segregation at cell division. It also contributes to the segregational stability of plasmids.</text>
</comment>
<evidence type="ECO:0000256" key="5">
    <source>
        <dbReference type="ARBA" id="ARBA00022829"/>
    </source>
</evidence>
<keyword evidence="4 10" id="KW-0132">Cell division</keyword>
<dbReference type="InterPro" id="IPR011931">
    <property type="entry name" value="Recomb_XerC"/>
</dbReference>
<evidence type="ECO:0000256" key="8">
    <source>
        <dbReference type="ARBA" id="ARBA00023172"/>
    </source>
</evidence>
<dbReference type="Proteomes" id="UP000244571">
    <property type="component" value="Chromosome"/>
</dbReference>
<keyword evidence="3 10" id="KW-0963">Cytoplasm</keyword>
<feature type="active site" evidence="10">
    <location>
        <position position="191"/>
    </location>
</feature>
<comment type="similarity">
    <text evidence="2 10">Belongs to the 'phage' integrase family. XerC subfamily.</text>
</comment>
<evidence type="ECO:0000259" key="12">
    <source>
        <dbReference type="PROSITE" id="PS51898"/>
    </source>
</evidence>
<dbReference type="InterPro" id="IPR011010">
    <property type="entry name" value="DNA_brk_join_enz"/>
</dbReference>
<organism evidence="14 15">
    <name type="scientific">Orrella marina</name>
    <dbReference type="NCBI Taxonomy" id="2163011"/>
    <lineage>
        <taxon>Bacteria</taxon>
        <taxon>Pseudomonadati</taxon>
        <taxon>Pseudomonadota</taxon>
        <taxon>Betaproteobacteria</taxon>
        <taxon>Burkholderiales</taxon>
        <taxon>Alcaligenaceae</taxon>
        <taxon>Orrella</taxon>
    </lineage>
</organism>
<name>A0A2R4XLG2_9BURK</name>
<dbReference type="Pfam" id="PF02899">
    <property type="entry name" value="Phage_int_SAM_1"/>
    <property type="match status" value="1"/>
</dbReference>
<dbReference type="SUPFAM" id="SSF56349">
    <property type="entry name" value="DNA breaking-rejoining enzymes"/>
    <property type="match status" value="1"/>
</dbReference>
<dbReference type="InterPro" id="IPR010998">
    <property type="entry name" value="Integrase_recombinase_N"/>
</dbReference>
<dbReference type="EMBL" id="CP028901">
    <property type="protein sequence ID" value="AWB34569.1"/>
    <property type="molecule type" value="Genomic_DNA"/>
</dbReference>
<dbReference type="InterPro" id="IPR050090">
    <property type="entry name" value="Tyrosine_recombinase_XerCD"/>
</dbReference>
<evidence type="ECO:0000259" key="13">
    <source>
        <dbReference type="PROSITE" id="PS51900"/>
    </source>
</evidence>
<sequence>MTSVADGKAELPEPMLRWLSVLARERHYSVHTLSAYRVDLGKLVEHSEGLALEVVDSGHIRHWLAKMHGSGYDPKTLARILATWRGFYRWWAPLSQMPANPAQDIRAPKAKRSLPKALSVDQTQALLDAPAIHAEETALARRDRAILEVFYSSGLRLGELVQLDLHYVQQAGYTSAGWIDLDSGDIHVTGKGNKSRTVPVGQVAIKAVECWLTCRSGLIKPDAAPKDRYALFVGKQGRRIHPRVVQERVSTLARQADLPSRLHPHVLRHSFASHMLQSAQDLRAVQEMLGHANISTTQIYTQLDFQHLSKVYDAAHPRAGRKPPPSSSD</sequence>
<evidence type="ECO:0000256" key="3">
    <source>
        <dbReference type="ARBA" id="ARBA00022490"/>
    </source>
</evidence>
<dbReference type="InterPro" id="IPR013762">
    <property type="entry name" value="Integrase-like_cat_sf"/>
</dbReference>
<dbReference type="Gene3D" id="1.10.150.130">
    <property type="match status" value="1"/>
</dbReference>
<dbReference type="HAMAP" id="MF_01808">
    <property type="entry name" value="Recomb_XerC_XerD"/>
    <property type="match status" value="1"/>
</dbReference>
<evidence type="ECO:0000256" key="10">
    <source>
        <dbReference type="HAMAP-Rule" id="MF_01808"/>
    </source>
</evidence>
<feature type="domain" description="Core-binding (CB)" evidence="13">
    <location>
        <begin position="6"/>
        <end position="92"/>
    </location>
</feature>
<dbReference type="GO" id="GO:0005737">
    <property type="term" value="C:cytoplasm"/>
    <property type="evidence" value="ECO:0007669"/>
    <property type="project" value="UniProtKB-SubCell"/>
</dbReference>
<dbReference type="InterPro" id="IPR004107">
    <property type="entry name" value="Integrase_SAM-like_N"/>
</dbReference>
<dbReference type="Gene3D" id="1.10.443.10">
    <property type="entry name" value="Intergrase catalytic core"/>
    <property type="match status" value="1"/>
</dbReference>
<dbReference type="OrthoDB" id="9801717at2"/>
<keyword evidence="6 10" id="KW-0229">DNA integration</keyword>
<evidence type="ECO:0000256" key="9">
    <source>
        <dbReference type="ARBA" id="ARBA00023306"/>
    </source>
</evidence>
<keyword evidence="9 10" id="KW-0131">Cell cycle</keyword>
<evidence type="ECO:0000313" key="14">
    <source>
        <dbReference type="EMBL" id="AWB34569.1"/>
    </source>
</evidence>
<evidence type="ECO:0000256" key="2">
    <source>
        <dbReference type="ARBA" id="ARBA00006657"/>
    </source>
</evidence>
<dbReference type="NCBIfam" id="TIGR02224">
    <property type="entry name" value="recomb_XerC"/>
    <property type="match status" value="1"/>
</dbReference>